<dbReference type="Proteomes" id="UP000308705">
    <property type="component" value="Unassembled WGS sequence"/>
</dbReference>
<dbReference type="Pfam" id="PF00378">
    <property type="entry name" value="ECH_1"/>
    <property type="match status" value="1"/>
</dbReference>
<dbReference type="Gene3D" id="1.10.12.10">
    <property type="entry name" value="Lyase 2-enoyl-coa Hydratase, Chain A, domain 2"/>
    <property type="match status" value="1"/>
</dbReference>
<dbReference type="PANTHER" id="PTHR43802:SF1">
    <property type="entry name" value="IP11341P-RELATED"/>
    <property type="match status" value="1"/>
</dbReference>
<dbReference type="PANTHER" id="PTHR43802">
    <property type="entry name" value="ENOYL-COA HYDRATASE"/>
    <property type="match status" value="1"/>
</dbReference>
<dbReference type="EMBL" id="SZQA01000021">
    <property type="protein sequence ID" value="TKK86398.1"/>
    <property type="molecule type" value="Genomic_DNA"/>
</dbReference>
<sequence>MSAPSNQALDLWKSASDSTYVERLPISTPHCRVDRDGHVVIVTMDRQEARNALSTDMLVGLAEAWTYISEHDDVRVGILTGAGGTFCAGADLKAMASPSEDERVRARAAEIPNYHWRGLLREAMPTKPIICAVEGYAVAGGTELLVGTDLRVVAESATLGLFEAKRALFPMGGSAIRLARQIPYAFAMDLLLTGRPVGAHEAQRMGLVNQVVPDGQALARARELADDVAASGPLAVRAILRAYRDTIGVPEEEALKISDALGWPVIGSEDAKEGARAFRDKRPARFTGH</sequence>
<organism evidence="2 3">
    <name type="scientific">Herbidospora galbida</name>
    <dbReference type="NCBI Taxonomy" id="2575442"/>
    <lineage>
        <taxon>Bacteria</taxon>
        <taxon>Bacillati</taxon>
        <taxon>Actinomycetota</taxon>
        <taxon>Actinomycetes</taxon>
        <taxon>Streptosporangiales</taxon>
        <taxon>Streptosporangiaceae</taxon>
        <taxon>Herbidospora</taxon>
    </lineage>
</organism>
<dbReference type="InterPro" id="IPR014748">
    <property type="entry name" value="Enoyl-CoA_hydra_C"/>
</dbReference>
<name>A0A4U3MB58_9ACTN</name>
<proteinExistence type="inferred from homology"/>
<dbReference type="CDD" id="cd06558">
    <property type="entry name" value="crotonase-like"/>
    <property type="match status" value="1"/>
</dbReference>
<dbReference type="InterPro" id="IPR001753">
    <property type="entry name" value="Enoyl-CoA_hydra/iso"/>
</dbReference>
<dbReference type="OrthoDB" id="4284283at2"/>
<evidence type="ECO:0000313" key="3">
    <source>
        <dbReference type="Proteomes" id="UP000308705"/>
    </source>
</evidence>
<accession>A0A4U3MB58</accession>
<gene>
    <name evidence="2" type="ORF">FDA94_21470</name>
</gene>
<evidence type="ECO:0000313" key="2">
    <source>
        <dbReference type="EMBL" id="TKK86398.1"/>
    </source>
</evidence>
<reference evidence="2 3" key="1">
    <citation type="submission" date="2019-04" db="EMBL/GenBank/DDBJ databases">
        <title>Herbidospora sp. NEAU-GS14.nov., a novel actinomycete isolated from soil.</title>
        <authorList>
            <person name="Han L."/>
        </authorList>
    </citation>
    <scope>NUCLEOTIDE SEQUENCE [LARGE SCALE GENOMIC DNA]</scope>
    <source>
        <strain evidence="2 3">NEAU-GS14</strain>
    </source>
</reference>
<dbReference type="GO" id="GO:0003824">
    <property type="term" value="F:catalytic activity"/>
    <property type="evidence" value="ECO:0007669"/>
    <property type="project" value="UniProtKB-ARBA"/>
</dbReference>
<dbReference type="Gene3D" id="3.90.226.10">
    <property type="entry name" value="2-enoyl-CoA Hydratase, Chain A, domain 1"/>
    <property type="match status" value="1"/>
</dbReference>
<protein>
    <submittedName>
        <fullName evidence="2">Crotonase/enoyl-CoA hydratase family protein</fullName>
    </submittedName>
</protein>
<keyword evidence="3" id="KW-1185">Reference proteome</keyword>
<comment type="caution">
    <text evidence="2">The sequence shown here is derived from an EMBL/GenBank/DDBJ whole genome shotgun (WGS) entry which is preliminary data.</text>
</comment>
<dbReference type="InterPro" id="IPR029045">
    <property type="entry name" value="ClpP/crotonase-like_dom_sf"/>
</dbReference>
<dbReference type="SUPFAM" id="SSF52096">
    <property type="entry name" value="ClpP/crotonase"/>
    <property type="match status" value="1"/>
</dbReference>
<dbReference type="NCBIfam" id="NF005864">
    <property type="entry name" value="PRK07799.1"/>
    <property type="match status" value="1"/>
</dbReference>
<evidence type="ECO:0000256" key="1">
    <source>
        <dbReference type="ARBA" id="ARBA00005254"/>
    </source>
</evidence>
<comment type="similarity">
    <text evidence="1">Belongs to the enoyl-CoA hydratase/isomerase family.</text>
</comment>
<dbReference type="AlphaFoldDB" id="A0A4U3MB58"/>